<accession>A0ABU9E7J4</accession>
<feature type="domain" description="UDP-3-O-[3-hydroxymyristoyl] glucosamine N-acyltransferase non-repeat region" evidence="8">
    <location>
        <begin position="26"/>
        <end position="92"/>
    </location>
</feature>
<keyword evidence="5 7" id="KW-0443">Lipid metabolism</keyword>
<protein>
    <recommendedName>
        <fullName evidence="7">UDP-3-O-acylglucosamine N-acyltransferase</fullName>
        <ecNumber evidence="7">2.3.1.191</ecNumber>
    </recommendedName>
</protein>
<organism evidence="9 10">
    <name type="scientific">Gaopeijia maritima</name>
    <dbReference type="NCBI Taxonomy" id="3119007"/>
    <lineage>
        <taxon>Bacteria</taxon>
        <taxon>Pseudomonadati</taxon>
        <taxon>Gemmatimonadota</taxon>
        <taxon>Longimicrobiia</taxon>
        <taxon>Gaopeijiales</taxon>
        <taxon>Gaopeijiaceae</taxon>
        <taxon>Gaopeijia</taxon>
    </lineage>
</organism>
<dbReference type="PANTHER" id="PTHR43378">
    <property type="entry name" value="UDP-3-O-ACYLGLUCOSAMINE N-ACYLTRANSFERASE"/>
    <property type="match status" value="1"/>
</dbReference>
<evidence type="ECO:0000256" key="5">
    <source>
        <dbReference type="ARBA" id="ARBA00023098"/>
    </source>
</evidence>
<dbReference type="InterPro" id="IPR007691">
    <property type="entry name" value="LpxD"/>
</dbReference>
<evidence type="ECO:0000313" key="9">
    <source>
        <dbReference type="EMBL" id="MEK9500108.1"/>
    </source>
</evidence>
<dbReference type="Proteomes" id="UP001484239">
    <property type="component" value="Unassembled WGS sequence"/>
</dbReference>
<comment type="similarity">
    <text evidence="7">Belongs to the transferase hexapeptide repeat family. LpxD subfamily.</text>
</comment>
<keyword evidence="6 7" id="KW-0012">Acyltransferase</keyword>
<dbReference type="Pfam" id="PF04613">
    <property type="entry name" value="LpxD"/>
    <property type="match status" value="1"/>
</dbReference>
<dbReference type="CDD" id="cd03352">
    <property type="entry name" value="LbH_LpxD"/>
    <property type="match status" value="1"/>
</dbReference>
<evidence type="ECO:0000256" key="1">
    <source>
        <dbReference type="ARBA" id="ARBA00022516"/>
    </source>
</evidence>
<dbReference type="PANTHER" id="PTHR43378:SF2">
    <property type="entry name" value="UDP-3-O-ACYLGLUCOSAMINE N-ACYLTRANSFERASE 1, MITOCHONDRIAL-RELATED"/>
    <property type="match status" value="1"/>
</dbReference>
<keyword evidence="3 7" id="KW-0808">Transferase</keyword>
<dbReference type="HAMAP" id="MF_00523">
    <property type="entry name" value="LpxD"/>
    <property type="match status" value="1"/>
</dbReference>
<dbReference type="SUPFAM" id="SSF51161">
    <property type="entry name" value="Trimeric LpxA-like enzymes"/>
    <property type="match status" value="1"/>
</dbReference>
<evidence type="ECO:0000313" key="10">
    <source>
        <dbReference type="Proteomes" id="UP001484239"/>
    </source>
</evidence>
<dbReference type="NCBIfam" id="TIGR01853">
    <property type="entry name" value="lipid_A_lpxD"/>
    <property type="match status" value="1"/>
</dbReference>
<comment type="pathway">
    <text evidence="7">Bacterial outer membrane biogenesis; LPS lipid A biosynthesis.</text>
</comment>
<dbReference type="GO" id="GO:0103118">
    <property type="term" value="F:UDP-3-O-[(3R)-3-hydroxyacyl]-glucosamine N-acyltransferase activity"/>
    <property type="evidence" value="ECO:0007669"/>
    <property type="project" value="UniProtKB-EC"/>
</dbReference>
<comment type="catalytic activity">
    <reaction evidence="7">
        <text>a UDP-3-O-[(3R)-3-hydroxyacyl]-alpha-D-glucosamine + a (3R)-hydroxyacyl-[ACP] = a UDP-2-N,3-O-bis[(3R)-3-hydroxyacyl]-alpha-D-glucosamine + holo-[ACP] + H(+)</text>
        <dbReference type="Rhea" id="RHEA:53836"/>
        <dbReference type="Rhea" id="RHEA-COMP:9685"/>
        <dbReference type="Rhea" id="RHEA-COMP:9945"/>
        <dbReference type="ChEBI" id="CHEBI:15378"/>
        <dbReference type="ChEBI" id="CHEBI:64479"/>
        <dbReference type="ChEBI" id="CHEBI:78827"/>
        <dbReference type="ChEBI" id="CHEBI:137740"/>
        <dbReference type="ChEBI" id="CHEBI:137748"/>
        <dbReference type="EC" id="2.3.1.191"/>
    </reaction>
</comment>
<dbReference type="Pfam" id="PF00132">
    <property type="entry name" value="Hexapep"/>
    <property type="match status" value="1"/>
</dbReference>
<comment type="caution">
    <text evidence="9">The sequence shown here is derived from an EMBL/GenBank/DDBJ whole genome shotgun (WGS) entry which is preliminary data.</text>
</comment>
<dbReference type="Gene3D" id="3.40.1390.10">
    <property type="entry name" value="MurE/MurF, N-terminal domain"/>
    <property type="match status" value="1"/>
</dbReference>
<dbReference type="InterPro" id="IPR018357">
    <property type="entry name" value="Hexapep_transf_CS"/>
</dbReference>
<dbReference type="PROSITE" id="PS00101">
    <property type="entry name" value="HEXAPEP_TRANSFERASES"/>
    <property type="match status" value="1"/>
</dbReference>
<keyword evidence="10" id="KW-1185">Reference proteome</keyword>
<sequence>MRSEVVCTLAEVASIVGGRVEGDESVTVERIAPVADAGRGDLGFLADRRYLEGVPETGASALLVSTELADALDTPLPRVVVDDGHRALQALLSAWYPVRAPDPGVHPTAVLGRGVTLGEGVEIGPYVVLGAGCAVGDGTRIDAHCVVGEHCTIGPSSVLHPHVVLYAGTEVGARVTLHAGVRLGVDGFGYAWIDGGHRKVPQVGGCIVEDDVEIGANTTLDRGSIGDTRVGHGTKLDNLVHLAHNVQTGPHCAAAAMVGIAGSSRLGTGVFLGGQAGVIGHLELGDGVKVAAKAAVFRDVPPGETVAGIPARPNREFLRSRAQVERLPKLLDRVARLEERLARLEDDDPPVRGA</sequence>
<keyword evidence="4 7" id="KW-0677">Repeat</keyword>
<evidence type="ECO:0000256" key="6">
    <source>
        <dbReference type="ARBA" id="ARBA00023315"/>
    </source>
</evidence>
<comment type="subunit">
    <text evidence="7">Homotrimer.</text>
</comment>
<dbReference type="InterPro" id="IPR020573">
    <property type="entry name" value="UDP_GlcNAc_AcTrfase_non-rep"/>
</dbReference>
<dbReference type="Gene3D" id="2.160.10.10">
    <property type="entry name" value="Hexapeptide repeat proteins"/>
    <property type="match status" value="1"/>
</dbReference>
<keyword evidence="1 7" id="KW-0444">Lipid biosynthesis</keyword>
<proteinExistence type="inferred from homology"/>
<comment type="function">
    <text evidence="7">Catalyzes the N-acylation of UDP-3-O-acylglucosamine using 3-hydroxyacyl-ACP as the acyl donor. Is involved in the biosynthesis of lipid A, a phosphorylated glycolipid that anchors the lipopolysaccharide to the outer membrane of the cell.</text>
</comment>
<evidence type="ECO:0000259" key="8">
    <source>
        <dbReference type="Pfam" id="PF04613"/>
    </source>
</evidence>
<evidence type="ECO:0000256" key="4">
    <source>
        <dbReference type="ARBA" id="ARBA00022737"/>
    </source>
</evidence>
<dbReference type="RefSeq" id="WP_405275562.1">
    <property type="nucleotide sequence ID" value="NZ_JBBHLI010000002.1"/>
</dbReference>
<gene>
    <name evidence="7 9" type="primary">lpxD</name>
    <name evidence="9" type="ORF">WI372_03885</name>
</gene>
<keyword evidence="2 7" id="KW-0441">Lipid A biosynthesis</keyword>
<dbReference type="InterPro" id="IPR001451">
    <property type="entry name" value="Hexapep"/>
</dbReference>
<feature type="active site" description="Proton acceptor" evidence="7">
    <location>
        <position position="244"/>
    </location>
</feature>
<dbReference type="NCBIfam" id="NF002060">
    <property type="entry name" value="PRK00892.1"/>
    <property type="match status" value="1"/>
</dbReference>
<reference evidence="9 10" key="1">
    <citation type="submission" date="2024-02" db="EMBL/GenBank/DDBJ databases">
        <title>A novel Gemmatimonadota bacterium.</title>
        <authorList>
            <person name="Du Z.-J."/>
            <person name="Ye Y.-Q."/>
        </authorList>
    </citation>
    <scope>NUCLEOTIDE SEQUENCE [LARGE SCALE GENOMIC DNA]</scope>
    <source>
        <strain evidence="9 10">DH-20</strain>
    </source>
</reference>
<name>A0ABU9E7J4_9BACT</name>
<evidence type="ECO:0000256" key="3">
    <source>
        <dbReference type="ARBA" id="ARBA00022679"/>
    </source>
</evidence>
<evidence type="ECO:0000256" key="2">
    <source>
        <dbReference type="ARBA" id="ARBA00022556"/>
    </source>
</evidence>
<dbReference type="EC" id="2.3.1.191" evidence="7"/>
<dbReference type="EMBL" id="JBBHLI010000002">
    <property type="protein sequence ID" value="MEK9500108.1"/>
    <property type="molecule type" value="Genomic_DNA"/>
</dbReference>
<evidence type="ECO:0000256" key="7">
    <source>
        <dbReference type="HAMAP-Rule" id="MF_00523"/>
    </source>
</evidence>
<dbReference type="InterPro" id="IPR011004">
    <property type="entry name" value="Trimer_LpxA-like_sf"/>
</dbReference>